<comment type="caution">
    <text evidence="3">The sequence shown here is derived from an EMBL/GenBank/DDBJ whole genome shotgun (WGS) entry which is preliminary data.</text>
</comment>
<evidence type="ECO:0000256" key="2">
    <source>
        <dbReference type="SAM" id="Phobius"/>
    </source>
</evidence>
<keyword evidence="2" id="KW-1133">Transmembrane helix</keyword>
<dbReference type="Proteomes" id="UP000186817">
    <property type="component" value="Unassembled WGS sequence"/>
</dbReference>
<keyword evidence="4" id="KW-1185">Reference proteome</keyword>
<dbReference type="OrthoDB" id="409951at2759"/>
<feature type="region of interest" description="Disordered" evidence="1">
    <location>
        <begin position="761"/>
        <end position="780"/>
    </location>
</feature>
<reference evidence="3 4" key="1">
    <citation type="submission" date="2016-02" db="EMBL/GenBank/DDBJ databases">
        <title>Genome analysis of coral dinoflagellate symbionts highlights evolutionary adaptations to a symbiotic lifestyle.</title>
        <authorList>
            <person name="Aranda M."/>
            <person name="Li Y."/>
            <person name="Liew Y.J."/>
            <person name="Baumgarten S."/>
            <person name="Simakov O."/>
            <person name="Wilson M."/>
            <person name="Piel J."/>
            <person name="Ashoor H."/>
            <person name="Bougouffa S."/>
            <person name="Bajic V.B."/>
            <person name="Ryu T."/>
            <person name="Ravasi T."/>
            <person name="Bayer T."/>
            <person name="Micklem G."/>
            <person name="Kim H."/>
            <person name="Bhak J."/>
            <person name="Lajeunesse T.C."/>
            <person name="Voolstra C.R."/>
        </authorList>
    </citation>
    <scope>NUCLEOTIDE SEQUENCE [LARGE SCALE GENOMIC DNA]</scope>
    <source>
        <strain evidence="3 4">CCMP2467</strain>
    </source>
</reference>
<evidence type="ECO:0000313" key="4">
    <source>
        <dbReference type="Proteomes" id="UP000186817"/>
    </source>
</evidence>
<evidence type="ECO:0000313" key="3">
    <source>
        <dbReference type="EMBL" id="OLQ03017.1"/>
    </source>
</evidence>
<sequence length="780" mass="86605">MTGVCSLACFVSTTTAPCLGPWGARARNVGPRPWHLSGVWRGKGSARIGTSERKKALSCPEGGSAKQVRNSESPMCTYYLARLWLLAIAFAVAEASNEEMQQAIYARNATAVQELLESGQVDLRTWRNPDFGTSFVHDAVFFPNNTIVLRLLLEEWPEGASTREPTYGATPLIGTASFGTIENAKVLVEVAPETLPAADVFGKTALHVAAEVGHFHIVQLLLGLWPEGLLVEDMNGQTLMNYAACGVVISVGCNGTMLQPWKEVALSLDCKHIDLLSRQDLELWLQCGGDLRLQPFGTPLLSQLKDEEAIQFWREHVESELSGKIVDDWGTWVALSAALVAAVASVGLEHFYAKLWQPVGEAERSPFQKGASTLACKAFGAHAGLRKVWRLVEVYWFMLLVGLRPMVCYWASWYPIVAVLYVVPGIVAYGARAVLRNPVLVLTTNNLASYVFALLRVIVFQILYRLLIDYQLGRWFTLPSGETDIMVRPIDASYWLSWLVGPDFATWFTQKPLTLWQESNLQDDIPWAPSVLASEIFEVLRFIADYGPWLYGFCLVVAILHSFGRRHAQTATICCGDLGQSITRQAREIQLAVQELLQKEVGQFREVNPKIKPVVGWAWPWQDAGIYPKVAFMLLDMALDINTVVAFLSEGSTGFAGIMAFVVARSILNQMRILRPWKLPKAIDASIARGIMRQDLLDFFMEEKRSEGLAAAWLTGWSILLSVSASQMLLQTCSFVLSIYSVAGYLVQVCDWEISFHPEDTSKEEAAPSPVDDDDDLVEI</sequence>
<feature type="compositionally biased region" description="Acidic residues" evidence="1">
    <location>
        <begin position="771"/>
        <end position="780"/>
    </location>
</feature>
<dbReference type="InterPro" id="IPR036770">
    <property type="entry name" value="Ankyrin_rpt-contain_sf"/>
</dbReference>
<dbReference type="EMBL" id="LSRX01000248">
    <property type="protein sequence ID" value="OLQ03017.1"/>
    <property type="molecule type" value="Genomic_DNA"/>
</dbReference>
<feature type="transmembrane region" description="Helical" evidence="2">
    <location>
        <begin position="546"/>
        <end position="563"/>
    </location>
</feature>
<dbReference type="PROSITE" id="PS50297">
    <property type="entry name" value="ANK_REP_REGION"/>
    <property type="match status" value="1"/>
</dbReference>
<dbReference type="Gene3D" id="1.25.40.20">
    <property type="entry name" value="Ankyrin repeat-containing domain"/>
    <property type="match status" value="1"/>
</dbReference>
<feature type="transmembrane region" description="Helical" evidence="2">
    <location>
        <begin position="447"/>
        <end position="468"/>
    </location>
</feature>
<dbReference type="SUPFAM" id="SSF48403">
    <property type="entry name" value="Ankyrin repeat"/>
    <property type="match status" value="1"/>
</dbReference>
<dbReference type="AlphaFoldDB" id="A0A1Q9E6G5"/>
<feature type="transmembrane region" description="Helical" evidence="2">
    <location>
        <begin position="418"/>
        <end position="435"/>
    </location>
</feature>
<proteinExistence type="predicted"/>
<keyword evidence="2" id="KW-0472">Membrane</keyword>
<dbReference type="InterPro" id="IPR002110">
    <property type="entry name" value="Ankyrin_rpt"/>
</dbReference>
<protein>
    <submittedName>
        <fullName evidence="3">Uncharacterized protein</fullName>
    </submittedName>
</protein>
<organism evidence="3 4">
    <name type="scientific">Symbiodinium microadriaticum</name>
    <name type="common">Dinoflagellate</name>
    <name type="synonym">Zooxanthella microadriatica</name>
    <dbReference type="NCBI Taxonomy" id="2951"/>
    <lineage>
        <taxon>Eukaryota</taxon>
        <taxon>Sar</taxon>
        <taxon>Alveolata</taxon>
        <taxon>Dinophyceae</taxon>
        <taxon>Suessiales</taxon>
        <taxon>Symbiodiniaceae</taxon>
        <taxon>Symbiodinium</taxon>
    </lineage>
</organism>
<dbReference type="PROSITE" id="PS50088">
    <property type="entry name" value="ANK_REPEAT"/>
    <property type="match status" value="1"/>
</dbReference>
<gene>
    <name evidence="3" type="ORF">AK812_SmicGene14050</name>
</gene>
<evidence type="ECO:0000256" key="1">
    <source>
        <dbReference type="SAM" id="MobiDB-lite"/>
    </source>
</evidence>
<dbReference type="Pfam" id="PF00023">
    <property type="entry name" value="Ank"/>
    <property type="match status" value="1"/>
</dbReference>
<accession>A0A1Q9E6G5</accession>
<name>A0A1Q9E6G5_SYMMI</name>
<keyword evidence="2" id="KW-0812">Transmembrane</keyword>